<dbReference type="GO" id="GO:0000981">
    <property type="term" value="F:DNA-binding transcription factor activity, RNA polymerase II-specific"/>
    <property type="evidence" value="ECO:0007669"/>
    <property type="project" value="InterPro"/>
</dbReference>
<accession>S3CPC3</accession>
<dbReference type="RefSeq" id="XP_008086199.1">
    <property type="nucleotide sequence ID" value="XM_008088008.1"/>
</dbReference>
<dbReference type="AlphaFoldDB" id="S3CPC3"/>
<evidence type="ECO:0000259" key="9">
    <source>
        <dbReference type="PROSITE" id="PS50048"/>
    </source>
</evidence>
<name>S3CPC3_GLAL2</name>
<keyword evidence="5 10" id="KW-0238">DNA-binding</keyword>
<dbReference type="PROSITE" id="PS00463">
    <property type="entry name" value="ZN2_CY6_FUNGAL_1"/>
    <property type="match status" value="1"/>
</dbReference>
<dbReference type="CDD" id="cd12148">
    <property type="entry name" value="fungal_TF_MHR"/>
    <property type="match status" value="1"/>
</dbReference>
<keyword evidence="4" id="KW-0805">Transcription regulation</keyword>
<evidence type="ECO:0000313" key="11">
    <source>
        <dbReference type="Proteomes" id="UP000016922"/>
    </source>
</evidence>
<dbReference type="Pfam" id="PF04082">
    <property type="entry name" value="Fungal_trans"/>
    <property type="match status" value="1"/>
</dbReference>
<dbReference type="InterPro" id="IPR051615">
    <property type="entry name" value="Transcr_Regulatory_Elem"/>
</dbReference>
<dbReference type="PROSITE" id="PS50048">
    <property type="entry name" value="ZN2_CY6_FUNGAL_2"/>
    <property type="match status" value="1"/>
</dbReference>
<dbReference type="SMART" id="SM00066">
    <property type="entry name" value="GAL4"/>
    <property type="match status" value="1"/>
</dbReference>
<evidence type="ECO:0000256" key="7">
    <source>
        <dbReference type="ARBA" id="ARBA00023242"/>
    </source>
</evidence>
<feature type="domain" description="Zn(2)-C6 fungal-type" evidence="9">
    <location>
        <begin position="15"/>
        <end position="45"/>
    </location>
</feature>
<dbReference type="SUPFAM" id="SSF57701">
    <property type="entry name" value="Zn2/Cys6 DNA-binding domain"/>
    <property type="match status" value="1"/>
</dbReference>
<dbReference type="GO" id="GO:0005634">
    <property type="term" value="C:nucleus"/>
    <property type="evidence" value="ECO:0007669"/>
    <property type="project" value="UniProtKB-SubCell"/>
</dbReference>
<dbReference type="CDD" id="cd00067">
    <property type="entry name" value="GAL4"/>
    <property type="match status" value="1"/>
</dbReference>
<dbReference type="OrthoDB" id="10249920at2759"/>
<dbReference type="GO" id="GO:0006351">
    <property type="term" value="P:DNA-templated transcription"/>
    <property type="evidence" value="ECO:0007669"/>
    <property type="project" value="InterPro"/>
</dbReference>
<dbReference type="InterPro" id="IPR007219">
    <property type="entry name" value="XnlR_reg_dom"/>
</dbReference>
<dbReference type="HOGENOM" id="CLU_014921_1_0_1"/>
<protein>
    <submittedName>
        <fullName evidence="10">Zn2/Cys6 DNA-binding protein</fullName>
    </submittedName>
</protein>
<keyword evidence="3" id="KW-0862">Zinc</keyword>
<dbReference type="KEGG" id="glz:GLAREA_02923"/>
<evidence type="ECO:0000256" key="3">
    <source>
        <dbReference type="ARBA" id="ARBA00022833"/>
    </source>
</evidence>
<dbReference type="InterPro" id="IPR036864">
    <property type="entry name" value="Zn2-C6_fun-type_DNA-bd_sf"/>
</dbReference>
<dbReference type="GO" id="GO:0003677">
    <property type="term" value="F:DNA binding"/>
    <property type="evidence" value="ECO:0007669"/>
    <property type="project" value="UniProtKB-KW"/>
</dbReference>
<dbReference type="PANTHER" id="PTHR31313:SF81">
    <property type="entry name" value="TY1 ENHANCER ACTIVATOR"/>
    <property type="match status" value="1"/>
</dbReference>
<feature type="region of interest" description="Disordered" evidence="8">
    <location>
        <begin position="116"/>
        <end position="140"/>
    </location>
</feature>
<dbReference type="eggNOG" id="ENOG502SK7E">
    <property type="taxonomic scope" value="Eukaryota"/>
</dbReference>
<dbReference type="Proteomes" id="UP000016922">
    <property type="component" value="Unassembled WGS sequence"/>
</dbReference>
<dbReference type="InterPro" id="IPR001138">
    <property type="entry name" value="Zn2Cys6_DnaBD"/>
</dbReference>
<keyword evidence="11" id="KW-1185">Reference proteome</keyword>
<feature type="compositionally biased region" description="Polar residues" evidence="8">
    <location>
        <begin position="122"/>
        <end position="131"/>
    </location>
</feature>
<dbReference type="GO" id="GO:0008270">
    <property type="term" value="F:zinc ion binding"/>
    <property type="evidence" value="ECO:0007669"/>
    <property type="project" value="InterPro"/>
</dbReference>
<comment type="subcellular location">
    <subcellularLocation>
        <location evidence="1">Nucleus</location>
    </subcellularLocation>
</comment>
<keyword evidence="7" id="KW-0539">Nucleus</keyword>
<sequence length="686" mass="77464">MDNKEVKAINRTKIACRECRKNKRKCDGQRPSCSLCEKFDRACAYAEETSNKRKYADEGLIYSLQNRIAVLESVVRAYREAERPDKILERSSRLIRESENDIVSASDHVSIYTQAPPPILAQTPTPSNPSKRTQDTDGRSQVAMEELASLMLSMDVNGQAEPSFMMTSSNKKTSRLGSESFNTGDFTQGVGSVRENNVPQDFILSLQDKQQLMYLFMENFNVFHQYLDLEDSVSVVNTDCNQERSDVCFRNYAIFSVGAYFSEAPELQHIGKICVSLAENMLLSCIRNNTSDLIVQGTSLLAWREITLGNDDMAYNFIAMATGLILHRAHHVAVLPDASQSDVEASMMKRKIRSFWAYFSVDRLVTSSLGMNCTIHWQRVRTECFYSLVQGRATVDDVAHDSFCKLWHLWDSCMDQVHAFSWSELTSDERRSLAVRSHQTLEGFYNELDGRIHLNKDNMRPSVVWFQLSYHAALLLIHRPFLNEPTGSVTLGLALRSATSAASSIARILRNYRTHPGFKSVGPQVQEFVLAAAVIHLLNATAGRTKLGRQSSNGLRSCLDWLEGMDSKWRVQVNRSITRIRELAHRWKVAWALPLHLSYPTESTLPAQTTTMYPSSSTIGADTTNNFVATTHTNYNFDFSMDPILAGIDLFQADQYGGALDQITNSWDMEAWDLYIANGNFDTGTY</sequence>
<dbReference type="OMA" id="LWHLWDS"/>
<dbReference type="PANTHER" id="PTHR31313">
    <property type="entry name" value="TY1 ENHANCER ACTIVATOR"/>
    <property type="match status" value="1"/>
</dbReference>
<reference evidence="10 11" key="1">
    <citation type="journal article" date="2013" name="BMC Genomics">
        <title>Genomics-driven discovery of the pneumocandin biosynthetic gene cluster in the fungus Glarea lozoyensis.</title>
        <authorList>
            <person name="Chen L."/>
            <person name="Yue Q."/>
            <person name="Zhang X."/>
            <person name="Xiang M."/>
            <person name="Wang C."/>
            <person name="Li S."/>
            <person name="Che Y."/>
            <person name="Ortiz-Lopez F.J."/>
            <person name="Bills G.F."/>
            <person name="Liu X."/>
            <person name="An Z."/>
        </authorList>
    </citation>
    <scope>NUCLEOTIDE SEQUENCE [LARGE SCALE GENOMIC DNA]</scope>
    <source>
        <strain evidence="11">ATCC 20868 / MF5171</strain>
    </source>
</reference>
<dbReference type="EMBL" id="KE145370">
    <property type="protein sequence ID" value="EPE27009.1"/>
    <property type="molecule type" value="Genomic_DNA"/>
</dbReference>
<organism evidence="10 11">
    <name type="scientific">Glarea lozoyensis (strain ATCC 20868 / MF5171)</name>
    <dbReference type="NCBI Taxonomy" id="1116229"/>
    <lineage>
        <taxon>Eukaryota</taxon>
        <taxon>Fungi</taxon>
        <taxon>Dikarya</taxon>
        <taxon>Ascomycota</taxon>
        <taxon>Pezizomycotina</taxon>
        <taxon>Leotiomycetes</taxon>
        <taxon>Helotiales</taxon>
        <taxon>Helotiaceae</taxon>
        <taxon>Glarea</taxon>
    </lineage>
</organism>
<evidence type="ECO:0000313" key="10">
    <source>
        <dbReference type="EMBL" id="EPE27009.1"/>
    </source>
</evidence>
<evidence type="ECO:0000256" key="4">
    <source>
        <dbReference type="ARBA" id="ARBA00023015"/>
    </source>
</evidence>
<evidence type="ECO:0000256" key="5">
    <source>
        <dbReference type="ARBA" id="ARBA00023125"/>
    </source>
</evidence>
<evidence type="ECO:0000256" key="8">
    <source>
        <dbReference type="SAM" id="MobiDB-lite"/>
    </source>
</evidence>
<evidence type="ECO:0000256" key="2">
    <source>
        <dbReference type="ARBA" id="ARBA00022723"/>
    </source>
</evidence>
<dbReference type="GeneID" id="19461979"/>
<dbReference type="Gene3D" id="4.10.240.10">
    <property type="entry name" value="Zn(2)-C6 fungal-type DNA-binding domain"/>
    <property type="match status" value="1"/>
</dbReference>
<gene>
    <name evidence="10" type="ORF">GLAREA_02923</name>
</gene>
<evidence type="ECO:0000256" key="6">
    <source>
        <dbReference type="ARBA" id="ARBA00023163"/>
    </source>
</evidence>
<proteinExistence type="predicted"/>
<evidence type="ECO:0000256" key="1">
    <source>
        <dbReference type="ARBA" id="ARBA00004123"/>
    </source>
</evidence>
<keyword evidence="6" id="KW-0804">Transcription</keyword>
<dbReference type="Pfam" id="PF00172">
    <property type="entry name" value="Zn_clus"/>
    <property type="match status" value="1"/>
</dbReference>
<keyword evidence="2" id="KW-0479">Metal-binding</keyword>